<evidence type="ECO:0000256" key="5">
    <source>
        <dbReference type="ARBA" id="ARBA00022840"/>
    </source>
</evidence>
<feature type="region of interest" description="Disordered" evidence="12">
    <location>
        <begin position="1"/>
        <end position="31"/>
    </location>
</feature>
<evidence type="ECO:0000256" key="11">
    <source>
        <dbReference type="PROSITE-ProRule" id="PRU01122"/>
    </source>
</evidence>
<feature type="compositionally biased region" description="Basic residues" evidence="12">
    <location>
        <begin position="1"/>
        <end position="10"/>
    </location>
</feature>
<dbReference type="SMART" id="SM00382">
    <property type="entry name" value="AAA"/>
    <property type="match status" value="1"/>
</dbReference>
<dbReference type="GO" id="GO:0006508">
    <property type="term" value="P:proteolysis"/>
    <property type="evidence" value="ECO:0007669"/>
    <property type="project" value="UniProtKB-KW"/>
</dbReference>
<dbReference type="InterPro" id="IPR027417">
    <property type="entry name" value="P-loop_NTPase"/>
</dbReference>
<dbReference type="SMART" id="SM00448">
    <property type="entry name" value="REC"/>
    <property type="match status" value="1"/>
</dbReference>
<dbReference type="GO" id="GO:0030163">
    <property type="term" value="P:protein catabolic process"/>
    <property type="evidence" value="ECO:0007669"/>
    <property type="project" value="InterPro"/>
</dbReference>
<dbReference type="STRING" id="641491.DND132_1175"/>
<feature type="domain" description="Response regulatory" evidence="13">
    <location>
        <begin position="134"/>
        <end position="248"/>
    </location>
</feature>
<feature type="domain" description="Lon proteolytic" evidence="14">
    <location>
        <begin position="502"/>
        <end position="683"/>
    </location>
</feature>
<dbReference type="PANTHER" id="PTHR10046">
    <property type="entry name" value="ATP DEPENDENT LON PROTEASE FAMILY MEMBER"/>
    <property type="match status" value="1"/>
</dbReference>
<dbReference type="GO" id="GO:0005524">
    <property type="term" value="F:ATP binding"/>
    <property type="evidence" value="ECO:0007669"/>
    <property type="project" value="UniProtKB-KW"/>
</dbReference>
<gene>
    <name evidence="15" type="ORF">DND132_1175</name>
</gene>
<dbReference type="Pfam" id="PF00072">
    <property type="entry name" value="Response_reg"/>
    <property type="match status" value="1"/>
</dbReference>
<protein>
    <recommendedName>
        <fullName evidence="7 11">endopeptidase La</fullName>
        <ecNumber evidence="7 11">3.4.21.53</ecNumber>
    </recommendedName>
</protein>
<dbReference type="Pfam" id="PF00004">
    <property type="entry name" value="AAA"/>
    <property type="match status" value="1"/>
</dbReference>
<keyword evidence="1 11" id="KW-0645">Protease</keyword>
<dbReference type="InterPro" id="IPR008269">
    <property type="entry name" value="Lon_proteolytic"/>
</dbReference>
<keyword evidence="2 9" id="KW-0547">Nucleotide-binding</keyword>
<evidence type="ECO:0000259" key="14">
    <source>
        <dbReference type="PROSITE" id="PS51786"/>
    </source>
</evidence>
<evidence type="ECO:0000256" key="10">
    <source>
        <dbReference type="PROSITE-ProRule" id="PRU00169"/>
    </source>
</evidence>
<dbReference type="InterPro" id="IPR014721">
    <property type="entry name" value="Ribsml_uS5_D2-typ_fold_subgr"/>
</dbReference>
<evidence type="ECO:0000256" key="1">
    <source>
        <dbReference type="ARBA" id="ARBA00022670"/>
    </source>
</evidence>
<dbReference type="SUPFAM" id="SSF52540">
    <property type="entry name" value="P-loop containing nucleoside triphosphate hydrolases"/>
    <property type="match status" value="1"/>
</dbReference>
<dbReference type="GO" id="GO:0004176">
    <property type="term" value="F:ATP-dependent peptidase activity"/>
    <property type="evidence" value="ECO:0007669"/>
    <property type="project" value="UniProtKB-UniRule"/>
</dbReference>
<name>F0JBZ4_9BACT</name>
<dbReference type="GO" id="GO:0016887">
    <property type="term" value="F:ATP hydrolysis activity"/>
    <property type="evidence" value="ECO:0007669"/>
    <property type="project" value="InterPro"/>
</dbReference>
<dbReference type="FunFam" id="3.40.50.300:FF:000021">
    <property type="entry name" value="Lon protease homolog"/>
    <property type="match status" value="1"/>
</dbReference>
<evidence type="ECO:0000313" key="16">
    <source>
        <dbReference type="Proteomes" id="UP000007845"/>
    </source>
</evidence>
<dbReference type="PROSITE" id="PS51786">
    <property type="entry name" value="LON_PROTEOLYTIC"/>
    <property type="match status" value="1"/>
</dbReference>
<evidence type="ECO:0000256" key="9">
    <source>
        <dbReference type="PIRSR" id="PIRSR001174-2"/>
    </source>
</evidence>
<dbReference type="InterPro" id="IPR054594">
    <property type="entry name" value="Lon_lid"/>
</dbReference>
<comment type="similarity">
    <text evidence="11">Belongs to the peptidase S16 family.</text>
</comment>
<evidence type="ECO:0000259" key="13">
    <source>
        <dbReference type="PROSITE" id="PS50110"/>
    </source>
</evidence>
<keyword evidence="5 9" id="KW-0067">ATP-binding</keyword>
<dbReference type="Gene3D" id="3.40.50.300">
    <property type="entry name" value="P-loop containing nucleotide triphosphate hydrolases"/>
    <property type="match status" value="1"/>
</dbReference>
<dbReference type="KEGG" id="ddn:DND132_1175"/>
<sequence>MGWFGKRKASTPREAAPVAVETPSAPPAAAPVRAHDSLREQVESAGLPPEILDTARAECDRMDSVDPASPEYAISLNFLEVILSLPWNTATRDNLDIARAEEVLNARHYGLQRVKDRVLEFLAVKSLCARRNPRILLVDDELIARENLTIVFEADGYDVEAVGNGLEAVAAMEREPANIVVSDLKMEGMDGMELLQVLRRRWPDTKVIMITGYATVKTAVDAMRRGADQYLGKPVNLTKLRRYVAELWEQSLRAQHLRGFVLCFTGPPGMGKTSIGKAIAEALGRKFMRLSLAGLRDEAELRGHRRTYVGAMPGRIIQGLRKVGTRNPVIMLDEVDKAVQDFQGDATSVLLEMLDAEQNTAFVDHYLGLPFDLSGALFICTANGVERLPAPLRDRLEVIEFPSYTPGEKLQIATRYLIPEVLAQHGLDEKLVTVPDETVDLLIRGYARESGLRRLRQQIASLCRKLAKRVLTEGAGAVTVDRAMLQELLGAPPFTSTAAQKRPKVGLATSLVWTEIGGEIIFVEAARMRGSKQLILTGSLGEVLRESAQTALSFCRSHAAAFGIDPEFYATSDIHVHIPAGAVSKEGPSAGVAITIALLSLLTGRPVRQDVASTGELSLLGEVLPVGGVREKLMAARSAGIPVVILPRGCEAGVRSIEDEVVEGLDIRYVTTMEEAAAIALCDADNADLADGAAENAAQ</sequence>
<dbReference type="Gene3D" id="3.30.230.10">
    <property type="match status" value="1"/>
</dbReference>
<comment type="catalytic activity">
    <reaction evidence="6 11">
        <text>Hydrolysis of proteins in presence of ATP.</text>
        <dbReference type="EC" id="3.4.21.53"/>
    </reaction>
</comment>
<feature type="binding site" evidence="9">
    <location>
        <begin position="266"/>
        <end position="273"/>
    </location>
    <ligand>
        <name>ATP</name>
        <dbReference type="ChEBI" id="CHEBI:30616"/>
    </ligand>
</feature>
<evidence type="ECO:0000256" key="7">
    <source>
        <dbReference type="ARBA" id="ARBA00066743"/>
    </source>
</evidence>
<dbReference type="SUPFAM" id="SSF54211">
    <property type="entry name" value="Ribosomal protein S5 domain 2-like"/>
    <property type="match status" value="1"/>
</dbReference>
<dbReference type="Gene3D" id="1.20.5.5270">
    <property type="match status" value="1"/>
</dbReference>
<dbReference type="InterPro" id="IPR003593">
    <property type="entry name" value="AAA+_ATPase"/>
</dbReference>
<dbReference type="Gene3D" id="3.40.50.2300">
    <property type="match status" value="1"/>
</dbReference>
<dbReference type="EMBL" id="CP003220">
    <property type="protein sequence ID" value="EGB14387.1"/>
    <property type="molecule type" value="Genomic_DNA"/>
</dbReference>
<evidence type="ECO:0000256" key="3">
    <source>
        <dbReference type="ARBA" id="ARBA00022801"/>
    </source>
</evidence>
<dbReference type="Proteomes" id="UP000007845">
    <property type="component" value="Chromosome"/>
</dbReference>
<dbReference type="InterPro" id="IPR027065">
    <property type="entry name" value="Lon_Prtase"/>
</dbReference>
<keyword evidence="16" id="KW-1185">Reference proteome</keyword>
<keyword evidence="4 11" id="KW-0720">Serine protease</keyword>
<dbReference type="Gene3D" id="1.10.8.60">
    <property type="match status" value="1"/>
</dbReference>
<dbReference type="SUPFAM" id="SSF52172">
    <property type="entry name" value="CheY-like"/>
    <property type="match status" value="1"/>
</dbReference>
<reference evidence="15 16" key="1">
    <citation type="journal article" date="2011" name="J. Bacteriol.">
        <title>Genome sequence of the mercury-methylating strain Desulfovibrio desulfuricans ND132.</title>
        <authorList>
            <person name="Brown S.D."/>
            <person name="Gilmour C.C."/>
            <person name="Kucken A.M."/>
            <person name="Wall J.D."/>
            <person name="Elias D.A."/>
            <person name="Brandt C.C."/>
            <person name="Podar M."/>
            <person name="Chertkov O."/>
            <person name="Held B."/>
            <person name="Bruce D.C."/>
            <person name="Detter J.C."/>
            <person name="Tapia R."/>
            <person name="Han C.S."/>
            <person name="Goodwin L.A."/>
            <person name="Cheng J.F."/>
            <person name="Pitluck S."/>
            <person name="Woyke T."/>
            <person name="Mikhailova N."/>
            <person name="Ivanova N.N."/>
            <person name="Han J."/>
            <person name="Lucas S."/>
            <person name="Lapidus A.L."/>
            <person name="Land M.L."/>
            <person name="Hauser L.J."/>
            <person name="Palumbo A.V."/>
        </authorList>
    </citation>
    <scope>NUCLEOTIDE SEQUENCE [LARGE SCALE GENOMIC DNA]</scope>
    <source>
        <strain evidence="15 16">ND132</strain>
    </source>
</reference>
<evidence type="ECO:0000256" key="6">
    <source>
        <dbReference type="ARBA" id="ARBA00050665"/>
    </source>
</evidence>
<dbReference type="GO" id="GO:0004252">
    <property type="term" value="F:serine-type endopeptidase activity"/>
    <property type="evidence" value="ECO:0007669"/>
    <property type="project" value="UniProtKB-UniRule"/>
</dbReference>
<dbReference type="PIRSF" id="PIRSF001174">
    <property type="entry name" value="Lon_proteas"/>
    <property type="match status" value="1"/>
</dbReference>
<keyword evidence="3 11" id="KW-0378">Hydrolase</keyword>
<feature type="modified residue" description="4-aspartylphosphate" evidence="10">
    <location>
        <position position="183"/>
    </location>
</feature>
<dbReference type="OrthoDB" id="9803599at2"/>
<dbReference type="AlphaFoldDB" id="F0JBZ4"/>
<evidence type="ECO:0000256" key="4">
    <source>
        <dbReference type="ARBA" id="ARBA00022825"/>
    </source>
</evidence>
<dbReference type="InterPro" id="IPR004815">
    <property type="entry name" value="Lon_bac/euk-typ"/>
</dbReference>
<dbReference type="InterPro" id="IPR003959">
    <property type="entry name" value="ATPase_AAA_core"/>
</dbReference>
<proteinExistence type="inferred from homology"/>
<dbReference type="HOGENOM" id="CLU_004109_2_1_7"/>
<organism evidence="15 16">
    <name type="scientific">Pseudodesulfovibrio mercurii</name>
    <dbReference type="NCBI Taxonomy" id="641491"/>
    <lineage>
        <taxon>Bacteria</taxon>
        <taxon>Pseudomonadati</taxon>
        <taxon>Thermodesulfobacteriota</taxon>
        <taxon>Desulfovibrionia</taxon>
        <taxon>Desulfovibrionales</taxon>
        <taxon>Desulfovibrionaceae</taxon>
    </lineage>
</organism>
<dbReference type="EC" id="3.4.21.53" evidence="7 11"/>
<dbReference type="eggNOG" id="COG0466">
    <property type="taxonomic scope" value="Bacteria"/>
</dbReference>
<evidence type="ECO:0000256" key="2">
    <source>
        <dbReference type="ARBA" id="ARBA00022741"/>
    </source>
</evidence>
<dbReference type="InterPro" id="IPR001789">
    <property type="entry name" value="Sig_transdc_resp-reg_receiver"/>
</dbReference>
<dbReference type="Pfam" id="PF22667">
    <property type="entry name" value="Lon_lid"/>
    <property type="match status" value="1"/>
</dbReference>
<dbReference type="SMR" id="F0JBZ4"/>
<evidence type="ECO:0000313" key="15">
    <source>
        <dbReference type="EMBL" id="EGB14387.1"/>
    </source>
</evidence>
<dbReference type="PRINTS" id="PR00830">
    <property type="entry name" value="ENDOLAPTASE"/>
</dbReference>
<dbReference type="InterPro" id="IPR011006">
    <property type="entry name" value="CheY-like_superfamily"/>
</dbReference>
<evidence type="ECO:0000256" key="8">
    <source>
        <dbReference type="PIRSR" id="PIRSR001174-1"/>
    </source>
</evidence>
<keyword evidence="10" id="KW-0597">Phosphoprotein</keyword>
<feature type="active site" evidence="8 11">
    <location>
        <position position="589"/>
    </location>
</feature>
<dbReference type="GO" id="GO:0000160">
    <property type="term" value="P:phosphorelay signal transduction system"/>
    <property type="evidence" value="ECO:0007669"/>
    <property type="project" value="InterPro"/>
</dbReference>
<dbReference type="Pfam" id="PF05362">
    <property type="entry name" value="Lon_C"/>
    <property type="match status" value="1"/>
</dbReference>
<dbReference type="PROSITE" id="PS50110">
    <property type="entry name" value="RESPONSE_REGULATORY"/>
    <property type="match status" value="1"/>
</dbReference>
<feature type="active site" evidence="8 11">
    <location>
        <position position="632"/>
    </location>
</feature>
<evidence type="ECO:0000256" key="12">
    <source>
        <dbReference type="SAM" id="MobiDB-lite"/>
    </source>
</evidence>
<accession>F0JBZ4</accession>
<dbReference type="RefSeq" id="WP_014321815.1">
    <property type="nucleotide sequence ID" value="NC_016803.1"/>
</dbReference>
<dbReference type="InterPro" id="IPR020568">
    <property type="entry name" value="Ribosomal_Su5_D2-typ_SF"/>
</dbReference>